<keyword evidence="7" id="KW-0175">Coiled coil</keyword>
<comment type="catalytic activity">
    <reaction evidence="6">
        <text>a uridine in tRNA + S-adenosyl-L-methionine = a 3-[(3S)-3-amino-3-carboxypropyl]uridine in tRNA + S-methyl-5'-thioadenosine + H(+)</text>
        <dbReference type="Rhea" id="RHEA:62432"/>
        <dbReference type="Rhea" id="RHEA-COMP:13339"/>
        <dbReference type="Rhea" id="RHEA-COMP:16092"/>
        <dbReference type="ChEBI" id="CHEBI:15378"/>
        <dbReference type="ChEBI" id="CHEBI:17509"/>
        <dbReference type="ChEBI" id="CHEBI:59789"/>
        <dbReference type="ChEBI" id="CHEBI:65315"/>
        <dbReference type="ChEBI" id="CHEBI:82930"/>
        <dbReference type="EC" id="2.5.1.25"/>
    </reaction>
</comment>
<evidence type="ECO:0000256" key="1">
    <source>
        <dbReference type="ARBA" id="ARBA00012386"/>
    </source>
</evidence>
<proteinExistence type="inferred from homology"/>
<keyword evidence="4" id="KW-0819">tRNA processing</keyword>
<evidence type="ECO:0000313" key="9">
    <source>
        <dbReference type="EMBL" id="CAK1542199.1"/>
    </source>
</evidence>
<keyword evidence="2" id="KW-0808">Transferase</keyword>
<evidence type="ECO:0000256" key="3">
    <source>
        <dbReference type="ARBA" id="ARBA00022691"/>
    </source>
</evidence>
<evidence type="ECO:0000259" key="8">
    <source>
        <dbReference type="SMART" id="SM01144"/>
    </source>
</evidence>
<evidence type="ECO:0000256" key="4">
    <source>
        <dbReference type="ARBA" id="ARBA00022694"/>
    </source>
</evidence>
<dbReference type="SMART" id="SM01144">
    <property type="entry name" value="DTW"/>
    <property type="match status" value="1"/>
</dbReference>
<dbReference type="Proteomes" id="UP001497472">
    <property type="component" value="Unassembled WGS sequence"/>
</dbReference>
<dbReference type="EC" id="2.5.1.25" evidence="1"/>
<dbReference type="PANTHER" id="PTHR21392">
    <property type="entry name" value="TRNA-URIDINE AMINOCARBOXYPROPYLTRANSFERASE 2"/>
    <property type="match status" value="1"/>
</dbReference>
<feature type="coiled-coil region" evidence="7">
    <location>
        <begin position="213"/>
        <end position="270"/>
    </location>
</feature>
<comment type="similarity">
    <text evidence="5">Belongs to the TDD superfamily. DTWD2 family.</text>
</comment>
<organism evidence="9 10">
    <name type="scientific">Leptosia nina</name>
    <dbReference type="NCBI Taxonomy" id="320188"/>
    <lineage>
        <taxon>Eukaryota</taxon>
        <taxon>Metazoa</taxon>
        <taxon>Ecdysozoa</taxon>
        <taxon>Arthropoda</taxon>
        <taxon>Hexapoda</taxon>
        <taxon>Insecta</taxon>
        <taxon>Pterygota</taxon>
        <taxon>Neoptera</taxon>
        <taxon>Endopterygota</taxon>
        <taxon>Lepidoptera</taxon>
        <taxon>Glossata</taxon>
        <taxon>Ditrysia</taxon>
        <taxon>Papilionoidea</taxon>
        <taxon>Pieridae</taxon>
        <taxon>Pierinae</taxon>
        <taxon>Leptosia</taxon>
    </lineage>
</organism>
<comment type="caution">
    <text evidence="9">The sequence shown here is derived from an EMBL/GenBank/DDBJ whole genome shotgun (WGS) entry which is preliminary data.</text>
</comment>
<name>A0AAV1J2K0_9NEOP</name>
<feature type="domain" description="DTW" evidence="8">
    <location>
        <begin position="20"/>
        <end position="213"/>
    </location>
</feature>
<evidence type="ECO:0000256" key="7">
    <source>
        <dbReference type="SAM" id="Coils"/>
    </source>
</evidence>
<evidence type="ECO:0000256" key="6">
    <source>
        <dbReference type="ARBA" id="ARBA00048718"/>
    </source>
</evidence>
<evidence type="ECO:0000256" key="5">
    <source>
        <dbReference type="ARBA" id="ARBA00034489"/>
    </source>
</evidence>
<reference evidence="9 10" key="1">
    <citation type="submission" date="2023-11" db="EMBL/GenBank/DDBJ databases">
        <authorList>
            <person name="Okamura Y."/>
        </authorList>
    </citation>
    <scope>NUCLEOTIDE SEQUENCE [LARGE SCALE GENOMIC DNA]</scope>
</reference>
<dbReference type="GO" id="GO:0016432">
    <property type="term" value="F:tRNA-uridine aminocarboxypropyltransferase activity"/>
    <property type="evidence" value="ECO:0007669"/>
    <property type="project" value="UniProtKB-EC"/>
</dbReference>
<dbReference type="InterPro" id="IPR005636">
    <property type="entry name" value="DTW"/>
</dbReference>
<accession>A0AAV1J2K0</accession>
<protein>
    <recommendedName>
        <fullName evidence="1">tRNA-uridine aminocarboxypropyltransferase</fullName>
        <ecNumber evidence="1">2.5.1.25</ecNumber>
    </recommendedName>
</protein>
<sequence>MDDLDAWGDLSNIPPDPPVMRELCDQCERPSVVCWCSALPPKRLHPQSTIILLQHPAEEKRCLRTAPMLQLGLAENKCLIFKGKKFPQPRHENLEKILLHENTVLLYPSKAAIDIKDLDCNIKSYNLVLIDGTWPQAKAIYASSLILQRIKQVKLVTSCASNYIIRTQPTEGCLSTLETAAEALSQLERDPIFRQQLVEPLHMLLRACDKERKMKQESENSELTERIAEFKSDPEKLRQASEFVEQLIEQARKEAEIKHKEKERSKFESQELGSNNTKRRFGRARGFVLRMFDALCNCTQTAAAAARTHARNNPFTKR</sequence>
<dbReference type="PANTHER" id="PTHR21392:SF0">
    <property type="entry name" value="TRNA-URIDINE AMINOCARBOXYPROPYLTRANSFERASE 2"/>
    <property type="match status" value="1"/>
</dbReference>
<dbReference type="AlphaFoldDB" id="A0AAV1J2K0"/>
<dbReference type="EMBL" id="CAVLEF010000003">
    <property type="protein sequence ID" value="CAK1542199.1"/>
    <property type="molecule type" value="Genomic_DNA"/>
</dbReference>
<keyword evidence="3" id="KW-0949">S-adenosyl-L-methionine</keyword>
<gene>
    <name evidence="9" type="ORF">LNINA_LOCUS2113</name>
</gene>
<evidence type="ECO:0000313" key="10">
    <source>
        <dbReference type="Proteomes" id="UP001497472"/>
    </source>
</evidence>
<evidence type="ECO:0000256" key="2">
    <source>
        <dbReference type="ARBA" id="ARBA00022679"/>
    </source>
</evidence>
<dbReference type="InterPro" id="IPR039262">
    <property type="entry name" value="DTWD2/TAPT"/>
</dbReference>
<dbReference type="GO" id="GO:0008033">
    <property type="term" value="P:tRNA processing"/>
    <property type="evidence" value="ECO:0007669"/>
    <property type="project" value="UniProtKB-KW"/>
</dbReference>
<dbReference type="Pfam" id="PF03942">
    <property type="entry name" value="DTW"/>
    <property type="match status" value="1"/>
</dbReference>
<keyword evidence="10" id="KW-1185">Reference proteome</keyword>